<feature type="region of interest" description="Disordered" evidence="10">
    <location>
        <begin position="1"/>
        <end position="29"/>
    </location>
</feature>
<sequence>MGWSMRPPKSEVTHKVGKRDNAQVSAEKRNFVSCSGPWVQIPVLAPAGREGPWRSLLLMSFPISSRGPGAPPPSPSSRPLPARFPHPSHSPFPFRSLPVWACSSPRQDRGPRLPVRKSRQGSRRAEEKPKWGEGTKETCESPCGSQGAAASASSSDWGTWTPGRKPRPINKGSLSAHHTFATPRHLEISCATRRMQTPQFLQQRRKFAAAFLAFIFLLAVVDTAEAGKKEKPEKKVKKSDCGEWQWSVCVPTSGDCGLGTREGTRTGAECKQTMKTQRCKIPCNWKKQFGAECKYQFQAWGECDLNTALKTRTGSLKRALHNADCQKTVTISKPCGKVTKPKPQAESKKKKKEGKKQEKMLD</sequence>
<dbReference type="PANTHER" id="PTHR13850:SF1">
    <property type="entry name" value="PLEIOTROPHIN"/>
    <property type="match status" value="1"/>
</dbReference>
<accession>A0A8D1I580</accession>
<dbReference type="Gene3D" id="2.30.90.10">
    <property type="entry name" value="Heparin-binding Growth Factor, Midkine, Chain A- C-terminal Domain"/>
    <property type="match status" value="1"/>
</dbReference>
<evidence type="ECO:0000313" key="13">
    <source>
        <dbReference type="Ensembl" id="ENSSSCP00045027532.1"/>
    </source>
</evidence>
<evidence type="ECO:0000256" key="7">
    <source>
        <dbReference type="ARBA" id="ARBA00023246"/>
    </source>
</evidence>
<dbReference type="Gene3D" id="2.20.60.10">
    <property type="entry name" value="Pleiotrophin/Midkine, N-terminal domain"/>
    <property type="match status" value="1"/>
</dbReference>
<dbReference type="GO" id="GO:0051094">
    <property type="term" value="P:positive regulation of developmental process"/>
    <property type="evidence" value="ECO:0007669"/>
    <property type="project" value="UniProtKB-ARBA"/>
</dbReference>
<dbReference type="GO" id="GO:0008083">
    <property type="term" value="F:growth factor activity"/>
    <property type="evidence" value="ECO:0007669"/>
    <property type="project" value="UniProtKB-UniRule"/>
</dbReference>
<dbReference type="GO" id="GO:0005576">
    <property type="term" value="C:extracellular region"/>
    <property type="evidence" value="ECO:0007669"/>
    <property type="project" value="UniProtKB-SubCell"/>
</dbReference>
<evidence type="ECO:0000259" key="11">
    <source>
        <dbReference type="Pfam" id="PF01091"/>
    </source>
</evidence>
<dbReference type="GO" id="GO:0051781">
    <property type="term" value="P:positive regulation of cell division"/>
    <property type="evidence" value="ECO:0007669"/>
    <property type="project" value="UniProtKB-UniRule"/>
</dbReference>
<dbReference type="InterPro" id="IPR038130">
    <property type="entry name" value="PTN/MK_C_dom_sf"/>
</dbReference>
<keyword evidence="5" id="KW-0732">Signal</keyword>
<dbReference type="PROSITE" id="PS00620">
    <property type="entry name" value="PTN_MK_2"/>
    <property type="match status" value="1"/>
</dbReference>
<feature type="region of interest" description="Disordered" evidence="10">
    <location>
        <begin position="61"/>
        <end position="87"/>
    </location>
</feature>
<evidence type="ECO:0000256" key="4">
    <source>
        <dbReference type="ARBA" id="ARBA00022674"/>
    </source>
</evidence>
<evidence type="ECO:0000313" key="14">
    <source>
        <dbReference type="Proteomes" id="UP000694728"/>
    </source>
</evidence>
<dbReference type="InterPro" id="IPR020092">
    <property type="entry name" value="PTN_MK_heparin-bd_GF_CS"/>
</dbReference>
<comment type="subcellular location">
    <subcellularLocation>
        <location evidence="1 9">Secreted</location>
    </subcellularLocation>
</comment>
<evidence type="ECO:0000256" key="10">
    <source>
        <dbReference type="SAM" id="MobiDB-lite"/>
    </source>
</evidence>
<dbReference type="Pfam" id="PF05196">
    <property type="entry name" value="PTN_MK_N"/>
    <property type="match status" value="1"/>
</dbReference>
<dbReference type="GO" id="GO:0008201">
    <property type="term" value="F:heparin binding"/>
    <property type="evidence" value="ECO:0007669"/>
    <property type="project" value="UniProtKB-UniRule"/>
</dbReference>
<feature type="domain" description="Pleiotrophin/Midkine C-terminal" evidence="11">
    <location>
        <begin position="290"/>
        <end position="352"/>
    </location>
</feature>
<dbReference type="InterPro" id="IPR020090">
    <property type="entry name" value="PTN/MK_C_dom"/>
</dbReference>
<reference evidence="13" key="1">
    <citation type="submission" date="2025-08" db="UniProtKB">
        <authorList>
            <consortium name="Ensembl"/>
        </authorList>
    </citation>
    <scope>IDENTIFICATION</scope>
</reference>
<evidence type="ECO:0000256" key="9">
    <source>
        <dbReference type="RuleBase" id="RU369117"/>
    </source>
</evidence>
<feature type="compositionally biased region" description="Basic and acidic residues" evidence="10">
    <location>
        <begin position="8"/>
        <end position="29"/>
    </location>
</feature>
<dbReference type="SMART" id="SM00193">
    <property type="entry name" value="PTN"/>
    <property type="match status" value="1"/>
</dbReference>
<evidence type="ECO:0000256" key="5">
    <source>
        <dbReference type="ARBA" id="ARBA00022729"/>
    </source>
</evidence>
<comment type="similarity">
    <text evidence="2 9">Belongs to the pleiotrophin family.</text>
</comment>
<feature type="compositionally biased region" description="Pro residues" evidence="10">
    <location>
        <begin position="69"/>
        <end position="87"/>
    </location>
</feature>
<dbReference type="FunFam" id="2.20.60.10:FF:000001">
    <property type="entry name" value="Pleiotrophin"/>
    <property type="match status" value="1"/>
</dbReference>
<dbReference type="Ensembl" id="ENSSSCT00045039551.1">
    <property type="protein sequence ID" value="ENSSSCP00045027532.1"/>
    <property type="gene ID" value="ENSSSCG00045023122.1"/>
</dbReference>
<keyword evidence="6 9" id="KW-1015">Disulfide bond</keyword>
<dbReference type="FunFam" id="2.30.90.10:FF:000001">
    <property type="entry name" value="Pleiotrophin"/>
    <property type="match status" value="1"/>
</dbReference>
<dbReference type="AlphaFoldDB" id="A0A8D1I580"/>
<dbReference type="PANTHER" id="PTHR13850">
    <property type="entry name" value="PLEIOTROPHIN FAMILY MEMBER"/>
    <property type="match status" value="1"/>
</dbReference>
<dbReference type="SUPFAM" id="SSF57288">
    <property type="entry name" value="Midkine"/>
    <property type="match status" value="2"/>
</dbReference>
<dbReference type="InterPro" id="IPR037122">
    <property type="entry name" value="PTN/MK_N_dom_sf"/>
</dbReference>
<keyword evidence="3 9" id="KW-0964">Secreted</keyword>
<dbReference type="PRINTS" id="PR00269">
    <property type="entry name" value="PTNMIDKINE"/>
</dbReference>
<evidence type="ECO:0000256" key="1">
    <source>
        <dbReference type="ARBA" id="ARBA00004613"/>
    </source>
</evidence>
<keyword evidence="7 9" id="KW-0497">Mitogen</keyword>
<feature type="compositionally biased region" description="Basic and acidic residues" evidence="10">
    <location>
        <begin position="123"/>
        <end position="139"/>
    </location>
</feature>
<feature type="domain" description="Pleiotrophin/Midkine N-terminal" evidence="12">
    <location>
        <begin position="228"/>
        <end position="289"/>
    </location>
</feature>
<evidence type="ECO:0000256" key="8">
    <source>
        <dbReference type="ARBA" id="ARBA00039410"/>
    </source>
</evidence>
<evidence type="ECO:0000256" key="6">
    <source>
        <dbReference type="ARBA" id="ARBA00023157"/>
    </source>
</evidence>
<dbReference type="Pfam" id="PF01091">
    <property type="entry name" value="PTN_MK_C"/>
    <property type="match status" value="1"/>
</dbReference>
<feature type="region of interest" description="Disordered" evidence="10">
    <location>
        <begin position="103"/>
        <end position="175"/>
    </location>
</feature>
<proteinExistence type="inferred from homology"/>
<dbReference type="InterPro" id="IPR000762">
    <property type="entry name" value="Midkine_heparin-bd_GF"/>
</dbReference>
<dbReference type="InterPro" id="IPR020089">
    <property type="entry name" value="PTN/MK_N_dom"/>
</dbReference>
<evidence type="ECO:0000256" key="2">
    <source>
        <dbReference type="ARBA" id="ARBA00005403"/>
    </source>
</evidence>
<dbReference type="PROSITE" id="PS00619">
    <property type="entry name" value="PTN_MK_1"/>
    <property type="match status" value="1"/>
</dbReference>
<dbReference type="Proteomes" id="UP000694728">
    <property type="component" value="Unplaced"/>
</dbReference>
<keyword evidence="9" id="KW-0339">Growth factor</keyword>
<comment type="function">
    <text evidence="9">Secreted growth factor that mediates its signal through cell-surface proteoglycan and non-proteoglycan receptors. Regulates many processes like cell proliferation, cell survival, cell growth, cell differentiation and cell migration.</text>
</comment>
<protein>
    <recommendedName>
        <fullName evidence="8 9">Pleiotrophin</fullName>
        <shortName evidence="9">PTN</shortName>
    </recommendedName>
</protein>
<evidence type="ECO:0000256" key="3">
    <source>
        <dbReference type="ARBA" id="ARBA00022525"/>
    </source>
</evidence>
<organism evidence="13 14">
    <name type="scientific">Sus scrofa</name>
    <name type="common">Pig</name>
    <dbReference type="NCBI Taxonomy" id="9823"/>
    <lineage>
        <taxon>Eukaryota</taxon>
        <taxon>Metazoa</taxon>
        <taxon>Chordata</taxon>
        <taxon>Craniata</taxon>
        <taxon>Vertebrata</taxon>
        <taxon>Euteleostomi</taxon>
        <taxon>Mammalia</taxon>
        <taxon>Eutheria</taxon>
        <taxon>Laurasiatheria</taxon>
        <taxon>Artiodactyla</taxon>
        <taxon>Suina</taxon>
        <taxon>Suidae</taxon>
        <taxon>Sus</taxon>
    </lineage>
</organism>
<evidence type="ECO:0000259" key="12">
    <source>
        <dbReference type="Pfam" id="PF05196"/>
    </source>
</evidence>
<feature type="region of interest" description="Disordered" evidence="10">
    <location>
        <begin position="333"/>
        <end position="362"/>
    </location>
</feature>
<dbReference type="GO" id="GO:0050767">
    <property type="term" value="P:regulation of neurogenesis"/>
    <property type="evidence" value="ECO:0007669"/>
    <property type="project" value="UniProtKB-ARBA"/>
</dbReference>
<dbReference type="InterPro" id="IPR020091">
    <property type="entry name" value="PTN/MK_diS_sf"/>
</dbReference>
<keyword evidence="4 9" id="KW-0358">Heparin-binding</keyword>
<gene>
    <name evidence="13" type="primary">PTN</name>
</gene>
<name>A0A8D1I580_PIG</name>